<dbReference type="GO" id="GO:0009425">
    <property type="term" value="C:bacterial-type flagellum basal body"/>
    <property type="evidence" value="ECO:0007669"/>
    <property type="project" value="UniProtKB-SubCell"/>
</dbReference>
<dbReference type="GO" id="GO:0071978">
    <property type="term" value="P:bacterial-type flagellum-dependent swarming motility"/>
    <property type="evidence" value="ECO:0007669"/>
    <property type="project" value="TreeGrafter"/>
</dbReference>
<sequence length="396" mass="44107">MLRGYYTAASGMLSQQRRQEVLSNNMSNVLTPGYKAEQTTVRAFPEMLIERMESHKLPVKNSGHIPFSSRIGALNTGAYVHETLPTFTQGSLRETGFSTDFAIINGELPDENGYLFFTVENEDGTLRYTRNGNFTVDSEGFLVTSHGHYVLDENGERIQTGSEEFAVNSSGVIELGDGTTANLGIAYYLDQSNFVHEGNSLFRFEPDTPLNARAQNFPFQITQAGNNLAIENGELPDENGGLFFALQNEEGEIQYTQNADFVVDEDGFLTNGAGFYVLNERGGRIQADAGYTVDENGVIQSGDDEVNLAVVYHPNMDELDQAGAFWQHAEPEDARAIGEGVPFQIKQGYLEQSNVNPERTMTEMLRTYRLFEMNQQVLKAYDKSMDLAVNRIAQLR</sequence>
<comment type="subcellular location">
    <subcellularLocation>
        <location evidence="2">Bacterial flagellum basal body</location>
    </subcellularLocation>
</comment>
<evidence type="ECO:0000259" key="4">
    <source>
        <dbReference type="Pfam" id="PF06429"/>
    </source>
</evidence>
<dbReference type="PANTHER" id="PTHR30435:SF19">
    <property type="entry name" value="FLAGELLAR BASAL-BODY ROD PROTEIN FLGG"/>
    <property type="match status" value="1"/>
</dbReference>
<protein>
    <submittedName>
        <fullName evidence="6">Flagellar hook-basal body protein</fullName>
    </submittedName>
</protein>
<dbReference type="EMBL" id="SMAN01000002">
    <property type="protein sequence ID" value="TCT26432.1"/>
    <property type="molecule type" value="Genomic_DNA"/>
</dbReference>
<dbReference type="Proteomes" id="UP000294650">
    <property type="component" value="Unassembled WGS sequence"/>
</dbReference>
<evidence type="ECO:0000313" key="7">
    <source>
        <dbReference type="Proteomes" id="UP000294650"/>
    </source>
</evidence>
<reference evidence="6 7" key="1">
    <citation type="submission" date="2019-03" db="EMBL/GenBank/DDBJ databases">
        <title>Genomic Encyclopedia of Type Strains, Phase IV (KMG-IV): sequencing the most valuable type-strain genomes for metagenomic binning, comparative biology and taxonomic classification.</title>
        <authorList>
            <person name="Goeker M."/>
        </authorList>
    </citation>
    <scope>NUCLEOTIDE SEQUENCE [LARGE SCALE GENOMIC DNA]</scope>
    <source>
        <strain evidence="6 7">DSM 25894</strain>
    </source>
</reference>
<dbReference type="InterPro" id="IPR020013">
    <property type="entry name" value="Flagellar_FlgE/F/G"/>
</dbReference>
<dbReference type="InterPro" id="IPR053967">
    <property type="entry name" value="LlgE_F_G-like_D1"/>
</dbReference>
<dbReference type="Pfam" id="PF06429">
    <property type="entry name" value="Flg_bbr_C"/>
    <property type="match status" value="1"/>
</dbReference>
<keyword evidence="6" id="KW-0966">Cell projection</keyword>
<comment type="similarity">
    <text evidence="1 2">Belongs to the flagella basal body rod proteins family.</text>
</comment>
<dbReference type="Pfam" id="PF22692">
    <property type="entry name" value="LlgE_F_G_D1"/>
    <property type="match status" value="2"/>
</dbReference>
<accession>A0A4R3NAF1</accession>
<dbReference type="Pfam" id="PF00460">
    <property type="entry name" value="Flg_bb_rod"/>
    <property type="match status" value="1"/>
</dbReference>
<dbReference type="RefSeq" id="WP_132370789.1">
    <property type="nucleotide sequence ID" value="NZ_SMAN01000002.1"/>
</dbReference>
<comment type="caution">
    <text evidence="6">The sequence shown here is derived from an EMBL/GenBank/DDBJ whole genome shotgun (WGS) entry which is preliminary data.</text>
</comment>
<proteinExistence type="inferred from homology"/>
<keyword evidence="6" id="KW-0969">Cilium</keyword>
<feature type="domain" description="Flagellar basal-body/hook protein C-terminal" evidence="4">
    <location>
        <begin position="346"/>
        <end position="388"/>
    </location>
</feature>
<gene>
    <name evidence="6" type="ORF">EDD68_102134</name>
</gene>
<dbReference type="InterPro" id="IPR010930">
    <property type="entry name" value="Flg_bb/hook_C_dom"/>
</dbReference>
<dbReference type="InterPro" id="IPR001444">
    <property type="entry name" value="Flag_bb_rod_N"/>
</dbReference>
<keyword evidence="2" id="KW-0975">Bacterial flagellum</keyword>
<dbReference type="PANTHER" id="PTHR30435">
    <property type="entry name" value="FLAGELLAR PROTEIN"/>
    <property type="match status" value="1"/>
</dbReference>
<organism evidence="6 7">
    <name type="scientific">Melghiribacillus thermohalophilus</name>
    <dbReference type="NCBI Taxonomy" id="1324956"/>
    <lineage>
        <taxon>Bacteria</taxon>
        <taxon>Bacillati</taxon>
        <taxon>Bacillota</taxon>
        <taxon>Bacilli</taxon>
        <taxon>Bacillales</taxon>
        <taxon>Bacillaceae</taxon>
        <taxon>Melghiribacillus</taxon>
    </lineage>
</organism>
<feature type="domain" description="Flagellar hook protein FlgE/F/G-like D1" evidence="5">
    <location>
        <begin position="240"/>
        <end position="299"/>
    </location>
</feature>
<keyword evidence="7" id="KW-1185">Reference proteome</keyword>
<dbReference type="AlphaFoldDB" id="A0A4R3NAF1"/>
<dbReference type="OrthoDB" id="9800375at2"/>
<evidence type="ECO:0000259" key="5">
    <source>
        <dbReference type="Pfam" id="PF22692"/>
    </source>
</evidence>
<evidence type="ECO:0000256" key="1">
    <source>
        <dbReference type="ARBA" id="ARBA00009677"/>
    </source>
</evidence>
<keyword evidence="6" id="KW-0282">Flagellum</keyword>
<dbReference type="NCBIfam" id="TIGR03506">
    <property type="entry name" value="FlgEFG_subfam"/>
    <property type="match status" value="1"/>
</dbReference>
<dbReference type="InterPro" id="IPR037925">
    <property type="entry name" value="FlgE/F/G-like"/>
</dbReference>
<feature type="domain" description="Flagellar basal body rod protein N-terminal" evidence="3">
    <location>
        <begin position="6"/>
        <end position="35"/>
    </location>
</feature>
<evidence type="ECO:0000259" key="3">
    <source>
        <dbReference type="Pfam" id="PF00460"/>
    </source>
</evidence>
<dbReference type="SUPFAM" id="SSF117143">
    <property type="entry name" value="Flagellar hook protein flgE"/>
    <property type="match status" value="2"/>
</dbReference>
<name>A0A4R3NAF1_9BACI</name>
<feature type="domain" description="Flagellar hook protein FlgE/F/G-like D1" evidence="5">
    <location>
        <begin position="113"/>
        <end position="174"/>
    </location>
</feature>
<evidence type="ECO:0000313" key="6">
    <source>
        <dbReference type="EMBL" id="TCT26432.1"/>
    </source>
</evidence>
<evidence type="ECO:0000256" key="2">
    <source>
        <dbReference type="RuleBase" id="RU362116"/>
    </source>
</evidence>